<keyword evidence="2" id="KW-0808">Transferase</keyword>
<accession>A0A7W2R3J3</accession>
<dbReference type="InterPro" id="IPR001296">
    <property type="entry name" value="Glyco_trans_1"/>
</dbReference>
<dbReference type="PANTHER" id="PTHR45947:SF3">
    <property type="entry name" value="SULFOQUINOVOSYL TRANSFERASE SQD2"/>
    <property type="match status" value="1"/>
</dbReference>
<dbReference type="Pfam" id="PF00534">
    <property type="entry name" value="Glycos_transf_1"/>
    <property type="match status" value="1"/>
</dbReference>
<feature type="domain" description="Glycosyl transferase family 1" evidence="1">
    <location>
        <begin position="210"/>
        <end position="366"/>
    </location>
</feature>
<name>A0A7W2R3J3_9FLAO</name>
<evidence type="ECO:0000313" key="2">
    <source>
        <dbReference type="EMBL" id="MBA6152683.1"/>
    </source>
</evidence>
<evidence type="ECO:0000259" key="1">
    <source>
        <dbReference type="Pfam" id="PF00534"/>
    </source>
</evidence>
<protein>
    <submittedName>
        <fullName evidence="2">Glycosyltransferase family 4 protein</fullName>
    </submittedName>
</protein>
<dbReference type="CDD" id="cd03801">
    <property type="entry name" value="GT4_PimA-like"/>
    <property type="match status" value="1"/>
</dbReference>
<reference evidence="2 3" key="1">
    <citation type="submission" date="2020-07" db="EMBL/GenBank/DDBJ databases">
        <title>Bacterium isolated from marine sediment.</title>
        <authorList>
            <person name="Shang D."/>
        </authorList>
    </citation>
    <scope>NUCLEOTIDE SEQUENCE [LARGE SCALE GENOMIC DNA]</scope>
    <source>
        <strain evidence="2 3">F6074</strain>
    </source>
</reference>
<dbReference type="SUPFAM" id="SSF53756">
    <property type="entry name" value="UDP-Glycosyltransferase/glycogen phosphorylase"/>
    <property type="match status" value="1"/>
</dbReference>
<organism evidence="2 3">
    <name type="scientific">Gelidibacter maritimus</name>
    <dbReference type="NCBI Taxonomy" id="2761487"/>
    <lineage>
        <taxon>Bacteria</taxon>
        <taxon>Pseudomonadati</taxon>
        <taxon>Bacteroidota</taxon>
        <taxon>Flavobacteriia</taxon>
        <taxon>Flavobacteriales</taxon>
        <taxon>Flavobacteriaceae</taxon>
        <taxon>Gelidibacter</taxon>
    </lineage>
</organism>
<dbReference type="AlphaFoldDB" id="A0A7W2R3J3"/>
<dbReference type="PANTHER" id="PTHR45947">
    <property type="entry name" value="SULFOQUINOVOSYL TRANSFERASE SQD2"/>
    <property type="match status" value="1"/>
</dbReference>
<dbReference type="GO" id="GO:0016757">
    <property type="term" value="F:glycosyltransferase activity"/>
    <property type="evidence" value="ECO:0007669"/>
    <property type="project" value="InterPro"/>
</dbReference>
<dbReference type="InterPro" id="IPR050194">
    <property type="entry name" value="Glycosyltransferase_grp1"/>
</dbReference>
<sequence length="390" mass="44594">MIIGIILSKPPGYSETFFNSKIKGLKENGYKIVLFTGPTQEKYEGCTHIKGPKVYKYFLLQVFKMFLVGFQLLPHLKAVRNYFKLERQYGSSLKRSIEKIYVNSELLKFKGDWLHFGFATLTIDRELVAQAIGAKMAVSLRGYDINVYPLKHPSCYKLLWKQVNKVHSISHFLLQKAWLLGLSKHVPYQIITPAVDLSSLPSTKNHNSKGIIKIVTIARLHWIKGIDYLIEVANCLRNAKVNFEWLVIGSGLNAETERYIYLLKERELETQVILKGACSHSETLNCLAAADMYVQTSLNEGFCNAVLEAQALGISSLAFKVGGLPENIRDKETGWLIEPYDVEAMAKIIIDISEFSFKEKEAFTKRVIKRVQNDFNLEQQKQAFDEFYMK</sequence>
<proteinExistence type="predicted"/>
<dbReference type="EMBL" id="JACGLT010000005">
    <property type="protein sequence ID" value="MBA6152683.1"/>
    <property type="molecule type" value="Genomic_DNA"/>
</dbReference>
<keyword evidence="3" id="KW-1185">Reference proteome</keyword>
<evidence type="ECO:0000313" key="3">
    <source>
        <dbReference type="Proteomes" id="UP000541857"/>
    </source>
</evidence>
<dbReference type="Proteomes" id="UP000541857">
    <property type="component" value="Unassembled WGS sequence"/>
</dbReference>
<gene>
    <name evidence="2" type="ORF">H3Z82_08110</name>
</gene>
<comment type="caution">
    <text evidence="2">The sequence shown here is derived from an EMBL/GenBank/DDBJ whole genome shotgun (WGS) entry which is preliminary data.</text>
</comment>
<dbReference type="Gene3D" id="3.40.50.2000">
    <property type="entry name" value="Glycogen Phosphorylase B"/>
    <property type="match status" value="2"/>
</dbReference>